<reference evidence="2" key="2">
    <citation type="submission" date="2020-05" db="UniProtKB">
        <authorList>
            <consortium name="EnsemblMetazoa"/>
        </authorList>
    </citation>
    <scope>IDENTIFICATION</scope>
    <source>
        <strain evidence="2">JHB</strain>
    </source>
</reference>
<protein>
    <submittedName>
        <fullName evidence="1 2">Uncharacterized protein</fullName>
    </submittedName>
</protein>
<evidence type="ECO:0000313" key="3">
    <source>
        <dbReference type="Proteomes" id="UP000002320"/>
    </source>
</evidence>
<dbReference type="EMBL" id="DS232290">
    <property type="protein sequence ID" value="EDS39206.1"/>
    <property type="molecule type" value="Genomic_DNA"/>
</dbReference>
<dbReference type="KEGG" id="cqu:CpipJ_CPIJ013154"/>
<evidence type="ECO:0000313" key="2">
    <source>
        <dbReference type="EnsemblMetazoa" id="CPIJ013154-PA"/>
    </source>
</evidence>
<organism>
    <name type="scientific">Culex quinquefasciatus</name>
    <name type="common">Southern house mosquito</name>
    <name type="synonym">Culex pungens</name>
    <dbReference type="NCBI Taxonomy" id="7176"/>
    <lineage>
        <taxon>Eukaryota</taxon>
        <taxon>Metazoa</taxon>
        <taxon>Ecdysozoa</taxon>
        <taxon>Arthropoda</taxon>
        <taxon>Hexapoda</taxon>
        <taxon>Insecta</taxon>
        <taxon>Pterygota</taxon>
        <taxon>Neoptera</taxon>
        <taxon>Endopterygota</taxon>
        <taxon>Diptera</taxon>
        <taxon>Nematocera</taxon>
        <taxon>Culicoidea</taxon>
        <taxon>Culicidae</taxon>
        <taxon>Culicinae</taxon>
        <taxon>Culicini</taxon>
        <taxon>Culex</taxon>
        <taxon>Culex</taxon>
    </lineage>
</organism>
<dbReference type="VEuPathDB" id="VectorBase:CPIJ013154"/>
<evidence type="ECO:0000313" key="1">
    <source>
        <dbReference type="EMBL" id="EDS39206.1"/>
    </source>
</evidence>
<dbReference type="Proteomes" id="UP000002320">
    <property type="component" value="Unassembled WGS sequence"/>
</dbReference>
<reference evidence="1" key="1">
    <citation type="submission" date="2007-03" db="EMBL/GenBank/DDBJ databases">
        <title>Annotation of Culex pipiens quinquefasciatus.</title>
        <authorList>
            <consortium name="The Broad Institute Genome Sequencing Platform"/>
            <person name="Atkinson P.W."/>
            <person name="Hemingway J."/>
            <person name="Christensen B.M."/>
            <person name="Higgs S."/>
            <person name="Kodira C."/>
            <person name="Hannick L."/>
            <person name="Megy K."/>
            <person name="O'Leary S."/>
            <person name="Pearson M."/>
            <person name="Haas B.J."/>
            <person name="Mauceli E."/>
            <person name="Wortman J.R."/>
            <person name="Lee N.H."/>
            <person name="Guigo R."/>
            <person name="Stanke M."/>
            <person name="Alvarado L."/>
            <person name="Amedeo P."/>
            <person name="Antoine C.H."/>
            <person name="Arensburger P."/>
            <person name="Bidwell S.L."/>
            <person name="Crawford M."/>
            <person name="Camaro F."/>
            <person name="Devon K."/>
            <person name="Engels R."/>
            <person name="Hammond M."/>
            <person name="Howarth C."/>
            <person name="Koehrsen M."/>
            <person name="Lawson D."/>
            <person name="Montgomery P."/>
            <person name="Nene V."/>
            <person name="Nusbaum C."/>
            <person name="Puiu D."/>
            <person name="Romero-Severson J."/>
            <person name="Severson D.W."/>
            <person name="Shumway M."/>
            <person name="Sisk P."/>
            <person name="Stolte C."/>
            <person name="Zeng Q."/>
            <person name="Eisenstadt E."/>
            <person name="Fraser-Liggett C."/>
            <person name="Strausberg R."/>
            <person name="Galagan J."/>
            <person name="Birren B."/>
            <person name="Collins F.H."/>
        </authorList>
    </citation>
    <scope>NUCLEOTIDE SEQUENCE [LARGE SCALE GENOMIC DNA]</scope>
    <source>
        <strain evidence="1">JHB</strain>
    </source>
</reference>
<proteinExistence type="predicted"/>
<dbReference type="EnsemblMetazoa" id="CPIJ013154-RA">
    <property type="protein sequence ID" value="CPIJ013154-PA"/>
    <property type="gene ID" value="CPIJ013154"/>
</dbReference>
<gene>
    <name evidence="2" type="primary">6046688</name>
    <name evidence="1" type="ORF">CpipJ_CPIJ013154</name>
</gene>
<keyword evidence="3" id="KW-1185">Reference proteome</keyword>
<accession>B0X2I3</accession>
<name>B0X2I3_CULQU</name>
<dbReference type="InParanoid" id="B0X2I3"/>
<sequence length="883" mass="99590">MAGRSAVSPKCHRPFGRRTNPGVSVLECHDDLRKDIAQTGQETILSFKFTVLSLVPESVSSVPCRIWCGVFENLLAADGPPGDPGRRLNAASGCCTGGRRSGHPPPWNFVVSIGCVAGGSLHQWSSGMTYRAAVADWLRCSLCKRMVLGSMPICSQRESIRIINLETLNMNENSKSLGVGVRSPVLWIESISPQRMVQLVQISESIINYLEPLLPSPFECWFYYEQSNLPKNESVIRHILTSNESILTPRVVLSSPFDPFKLPTSRARLVFFEFSAENSTFAESDLLVIAAPETKYIVIVRGRSCSEIPPSIWVAFNERVRVVYLLVDGDLICLNSPLAKKLMEFRRPFLVDVLFDDSTRDLNGYPIKFVTLGFGNYLYAKINGKLQGPNIIPDIQDPVVQYAVDLQNSKMFFLKLFVIAFAGQVLPSYSISPERMIQLVNISTDIIQYRKSILTNSFECWFIYEQSCLPRNESVIQHVLTSTELIFTPRVVLSSPFNLDDTLITRTRLIFFEFRTDVYTFAAEDALLMGVHPKTKFVIIVRGRSCAEIPPSIHEAFKLRLNAVYLLVDADVICRYVSLVRELLEIRRPFAVDELFDDGTRDLNGYPIKFVTLGFGNYLYATNNDKLFGSSIVCAYETKLISLITSRPRHATFKSIQDLNRAGIKVLLPPYKLSKYQEDFMDIQFEPMLDVSTFTALDMVHSYLFDEASLKYSSKETVRQGSSYTALAEKSQKVGADVEVRAGVRPRRLHRIQQIFSNFYLESESVKSGIFGELKSSFTSYPASRVGVVFKVWIQSRLEVPDSAALTKLKRLQLTTPRRHNSVGLRFYFGETQFNYSTIVKTAHSVVTGVMMAVVEGSKEMRIPFVETGKMPKLWSIFHGVLL</sequence>
<dbReference type="HOGENOM" id="CLU_326334_0_0_1"/>
<dbReference type="AlphaFoldDB" id="B0X2I3"/>